<dbReference type="InterPro" id="IPR001841">
    <property type="entry name" value="Znf_RING"/>
</dbReference>
<organism evidence="18 19">
    <name type="scientific">Calycina marina</name>
    <dbReference type="NCBI Taxonomy" id="1763456"/>
    <lineage>
        <taxon>Eukaryota</taxon>
        <taxon>Fungi</taxon>
        <taxon>Dikarya</taxon>
        <taxon>Ascomycota</taxon>
        <taxon>Pezizomycotina</taxon>
        <taxon>Leotiomycetes</taxon>
        <taxon>Helotiales</taxon>
        <taxon>Pezizellaceae</taxon>
        <taxon>Calycina</taxon>
    </lineage>
</organism>
<dbReference type="Pfam" id="PF23009">
    <property type="entry name" value="UBC_like"/>
    <property type="match status" value="1"/>
</dbReference>
<comment type="function">
    <text evidence="16">E3 ubiquitin-protein ligase. Component of the ribosome quality control complex (RQC), a ribosome-associated complex that mediates ubiquitination and extraction of incompletely synthesized nascent chains for proteasomal degradation.</text>
</comment>
<dbReference type="InterPro" id="IPR016024">
    <property type="entry name" value="ARM-type_fold"/>
</dbReference>
<dbReference type="Proteomes" id="UP000887226">
    <property type="component" value="Unassembled WGS sequence"/>
</dbReference>
<dbReference type="InterPro" id="IPR013083">
    <property type="entry name" value="Znf_RING/FYVE/PHD"/>
</dbReference>
<dbReference type="GO" id="GO:1990112">
    <property type="term" value="C:RQC complex"/>
    <property type="evidence" value="ECO:0007669"/>
    <property type="project" value="UniProtKB-UniRule"/>
</dbReference>
<comment type="pathway">
    <text evidence="3 16">Protein modification; protein ubiquitination.</text>
</comment>
<evidence type="ECO:0000256" key="13">
    <source>
        <dbReference type="ARBA" id="ARBA00022833"/>
    </source>
</evidence>
<keyword evidence="19" id="KW-1185">Reference proteome</keyword>
<comment type="subunit">
    <text evidence="16">Component of the ribosome quality control complex (RQC).</text>
</comment>
<evidence type="ECO:0000259" key="17">
    <source>
        <dbReference type="PROSITE" id="PS50089"/>
    </source>
</evidence>
<dbReference type="Pfam" id="PF22958">
    <property type="entry name" value="Ltn1_1st"/>
    <property type="match status" value="1"/>
</dbReference>
<comment type="function">
    <text evidence="14">E3 ubiquitin-protein ligase component of the ribosome quality control complex (RQC), a ribosome-associated complex that mediates ubiquitination and extraction of incompletely synthesized nascent chains for proteasomal degradation. Mediates ubiquitination of proteins derived from mRNAs lacking stop codons (non-stop proteins) and other translation arrest products induced by poly-lysine sequences and tandem rare codons. Ubiquitination leads to CDC48 recruitment for extraction and degradation of the incomplete translation product. May indirectly play a role in chromatin function and transcription.</text>
</comment>
<dbReference type="SUPFAM" id="SSF57850">
    <property type="entry name" value="RING/U-box"/>
    <property type="match status" value="1"/>
</dbReference>
<evidence type="ECO:0000256" key="12">
    <source>
        <dbReference type="ARBA" id="ARBA00022786"/>
    </source>
</evidence>
<evidence type="ECO:0000256" key="15">
    <source>
        <dbReference type="PROSITE-ProRule" id="PRU00175"/>
    </source>
</evidence>
<keyword evidence="7" id="KW-0963">Cytoplasm</keyword>
<dbReference type="SMART" id="SM00744">
    <property type="entry name" value="RINGv"/>
    <property type="match status" value="1"/>
</dbReference>
<dbReference type="InterPro" id="IPR054477">
    <property type="entry name" value="LTN1_E3_ligase_6th"/>
</dbReference>
<feature type="domain" description="RING-type" evidence="17">
    <location>
        <begin position="1568"/>
        <end position="1614"/>
    </location>
</feature>
<evidence type="ECO:0000256" key="7">
    <source>
        <dbReference type="ARBA" id="ARBA00022490"/>
    </source>
</evidence>
<dbReference type="Pfam" id="PF22999">
    <property type="entry name" value="LTN1_E3_ligase_6th"/>
    <property type="match status" value="1"/>
</dbReference>
<name>A0A9P7YY71_9HELO</name>
<dbReference type="Pfam" id="PF13639">
    <property type="entry name" value="zf-RING_2"/>
    <property type="match status" value="1"/>
</dbReference>
<dbReference type="SUPFAM" id="SSF48371">
    <property type="entry name" value="ARM repeat"/>
    <property type="match status" value="2"/>
</dbReference>
<gene>
    <name evidence="18" type="ORF">BJ878DRAFT_518347</name>
</gene>
<evidence type="ECO:0000256" key="6">
    <source>
        <dbReference type="ARBA" id="ARBA00017157"/>
    </source>
</evidence>
<evidence type="ECO:0000256" key="5">
    <source>
        <dbReference type="ARBA" id="ARBA00012483"/>
    </source>
</evidence>
<keyword evidence="10" id="KW-0677">Repeat</keyword>
<accession>A0A9P7YY71</accession>
<dbReference type="InterPro" id="IPR057030">
    <property type="entry name" value="TPR_Rkr-1"/>
</dbReference>
<keyword evidence="11 15" id="KW-0863">Zinc-finger</keyword>
<dbReference type="SMART" id="SM01197">
    <property type="entry name" value="FANCL_C"/>
    <property type="match status" value="1"/>
</dbReference>
<dbReference type="InterPro" id="IPR039804">
    <property type="entry name" value="RING-CH-C4HC3_LTN1"/>
</dbReference>
<sequence>MSKNRFKSQASSSRAVGGGFGGFSSSAPSSTLSYITSPPRLSEISDTNVVVYFKNLIKKDSNTKSKGLENLRSYVKAHPHGPDGGVEEAILDAWVEIYPRIAIDDSRRVRELSHNLQFELLKSARKGMEKYIPKVVGTWLAGTYDRDRAVSRAASDGISSFLDNEKKVALFWKRCQVQILDYALEAINETPQTLSDERTISVGDAQAKYFRVIGSSLSLVVNLLSKLDSEEISKSQSDYDNFLSNNKKLWTFVACEDSFVRRTTSQLLEICLEKQTSTIEADISQVSRAFIAEGLRTSQSSSAFQLLIALNKLTTRFKEAWTSEYKSKKLPLSRLRIFIEKGSQGGPPDYWRALSSLAEILPSNILPTESESAIEFLNAFRNGINCREEPRTNATEAWNAYFHTVQIISAGFSDHSSMSRFLEISAYPVFRQHMHPSVENSPWNIKGVSTPLLNAYKVCNLLEESRSSFASEWERLANELIERLDTSLPEQSKDYHKSQSAVAAGSHRWFTFVSMVLGTVDVDKNLVVAPSAEIVKSAISTQHNRNGKPYSSSATIEAALRLTPQLLEYSPGLLDEVKKSLTIDAPFLVISPSSKYLISSLFLLQSLHGQQESFQTIWQDVLAQLLFSLTGQAQMDALVAMVSSESVSEACRQNIELQKLFVSTAAKAVHVGEGEAQNWPLFEAAINFNLFAKRTESQIVDQLIGGLDDQVSPSRVTSSLRALEYIVKSKPELLRADHKVYVALITKLLSITELSDTEVTSRAGALRDTLEQAGRTNDTGKQRVSPLVHVIRQNLEIASPQSLSIDTLFQQAKSLVTASGDIQMLKDLLASTDFWKQALQSALEEAPSHSLAAMRPFAGAVYLANRGAKLSSSIYTRDVSGFSVALRMAMFTARAVHFNDDSYELVLDLETLYLLSLTTQLVQDQLDLQENDKLAAFLGSDVISEVRDFMSIAKIPLYRLVSNGRNWLDEADRTSDDARVLISRLLADCGTATPKSFHSARILSGLLQRLVIEQGWNNARGEAWLQKLDILKSTSTNILGAAAILIGLQDVLGASKLVNNLCNRLISDVAGAKATSEKTLPLLILMNATFSVYENGDLPVAQNRLIFAVKQILSWTDDLPATNPKLASEACYALQRLLPAINDIFGTYWENALSFIISIWDSNVPQMSSKQLPMVGMSLKMYSILRTLQEPNDDLTEALAQLSHQLSHGLIKVLQFERGRGNVPLLSVDDMLAREISNIPLSDIGDFTEFYPLVANDHKIVQSAAYDILHRALPEQQKQLSVDVLLENRYAQLPEELLSLLLDAPTLSNFPDDILSTFPPSIRGYLLSWLLVYDSYSTASYKVRSDYSNILKSENYLSPLLNFVFDVLGHSGGYPLSLASFSNDEICSYSLSTTSDAEDAEQDLHHLLVHLYYLVLKYTPSLAKAYYADLKFKQTRIAVEAWTSRFFSPLIIADTMTDVLTWAEDQEVNDTENEKELMVKVSRRVREVSAAYEVDDTQMQIVIKLPSAYPLDGVKVEGVQRVAVSTQKWTGWLMNTQGAITFSNGSITDALLIFRKNVHGALKGKAECAICYSLISANKKMPDKGCHTCKNLFHADCLYKWFSSSNQSTCPLCRNPFNYGVRVR</sequence>
<dbReference type="EC" id="2.3.2.27" evidence="5 16"/>
<comment type="caution">
    <text evidence="18">The sequence shown here is derived from an EMBL/GenBank/DDBJ whole genome shotgun (WGS) entry which is preliminary data.</text>
</comment>
<dbReference type="Gene3D" id="3.30.40.10">
    <property type="entry name" value="Zinc/RING finger domain, C3HC4 (zinc finger)"/>
    <property type="match status" value="1"/>
</dbReference>
<dbReference type="EMBL" id="MU254140">
    <property type="protein sequence ID" value="KAG9241911.1"/>
    <property type="molecule type" value="Genomic_DNA"/>
</dbReference>
<keyword evidence="8 16" id="KW-0808">Transferase</keyword>
<dbReference type="PANTHER" id="PTHR12389:SF0">
    <property type="entry name" value="E3 UBIQUITIN-PROTEIN LIGASE LISTERIN"/>
    <property type="match status" value="1"/>
</dbReference>
<dbReference type="GO" id="GO:0043023">
    <property type="term" value="F:ribosomal large subunit binding"/>
    <property type="evidence" value="ECO:0007669"/>
    <property type="project" value="TreeGrafter"/>
</dbReference>
<dbReference type="GO" id="GO:0072344">
    <property type="term" value="P:rescue of stalled ribosome"/>
    <property type="evidence" value="ECO:0007669"/>
    <property type="project" value="UniProtKB-UniRule"/>
</dbReference>
<protein>
    <recommendedName>
        <fullName evidence="6 16">E3 ubiquitin-protein ligase listerin</fullName>
        <ecNumber evidence="5 16">2.3.2.27</ecNumber>
    </recommendedName>
    <alternativeName>
        <fullName evidence="16">RING-type E3 ubiquitin transferase listerin</fullName>
    </alternativeName>
</protein>
<evidence type="ECO:0000313" key="18">
    <source>
        <dbReference type="EMBL" id="KAG9241911.1"/>
    </source>
</evidence>
<proteinExistence type="inferred from homology"/>
<evidence type="ECO:0000256" key="3">
    <source>
        <dbReference type="ARBA" id="ARBA00004906"/>
    </source>
</evidence>
<evidence type="ECO:0000256" key="10">
    <source>
        <dbReference type="ARBA" id="ARBA00022737"/>
    </source>
</evidence>
<dbReference type="FunFam" id="3.30.40.10:FF:000038">
    <property type="entry name" value="E3 ubiquitin-protein ligase listerin"/>
    <property type="match status" value="1"/>
</dbReference>
<evidence type="ECO:0000256" key="14">
    <source>
        <dbReference type="ARBA" id="ARBA00055150"/>
    </source>
</evidence>
<evidence type="ECO:0000256" key="8">
    <source>
        <dbReference type="ARBA" id="ARBA00022679"/>
    </source>
</evidence>
<evidence type="ECO:0000256" key="1">
    <source>
        <dbReference type="ARBA" id="ARBA00000900"/>
    </source>
</evidence>
<dbReference type="CDD" id="cd16491">
    <property type="entry name" value="RING-CH-C4HC3_LTN1"/>
    <property type="match status" value="1"/>
</dbReference>
<keyword evidence="9 16" id="KW-0479">Metal-binding</keyword>
<evidence type="ECO:0000256" key="4">
    <source>
        <dbReference type="ARBA" id="ARBA00007997"/>
    </source>
</evidence>
<dbReference type="OrthoDB" id="6108at2759"/>
<comment type="catalytic activity">
    <reaction evidence="1 16">
        <text>S-ubiquitinyl-[E2 ubiquitin-conjugating enzyme]-L-cysteine + [acceptor protein]-L-lysine = [E2 ubiquitin-conjugating enzyme]-L-cysteine + N(6)-ubiquitinyl-[acceptor protein]-L-lysine.</text>
        <dbReference type="EC" id="2.3.2.27"/>
    </reaction>
</comment>
<comment type="similarity">
    <text evidence="4 16">Belongs to the LTN1 family.</text>
</comment>
<dbReference type="InterPro" id="IPR054478">
    <property type="entry name" value="LTN1_UBC"/>
</dbReference>
<evidence type="ECO:0000256" key="11">
    <source>
        <dbReference type="ARBA" id="ARBA00022771"/>
    </source>
</evidence>
<dbReference type="GO" id="GO:0005829">
    <property type="term" value="C:cytosol"/>
    <property type="evidence" value="ECO:0007669"/>
    <property type="project" value="UniProtKB-SubCell"/>
</dbReference>
<keyword evidence="13 16" id="KW-0862">Zinc</keyword>
<dbReference type="GO" id="GO:0008270">
    <property type="term" value="F:zinc ion binding"/>
    <property type="evidence" value="ECO:0007669"/>
    <property type="project" value="UniProtKB-KW"/>
</dbReference>
<dbReference type="Pfam" id="PF23280">
    <property type="entry name" value="TPR_26"/>
    <property type="match status" value="1"/>
</dbReference>
<dbReference type="InterPro" id="IPR011016">
    <property type="entry name" value="Znf_RING-CH"/>
</dbReference>
<dbReference type="InterPro" id="IPR054476">
    <property type="entry name" value="Ltn1_N"/>
</dbReference>
<comment type="subcellular location">
    <subcellularLocation>
        <location evidence="2">Cytoplasm</location>
        <location evidence="2">Cytosol</location>
    </subcellularLocation>
</comment>
<evidence type="ECO:0000256" key="9">
    <source>
        <dbReference type="ARBA" id="ARBA00022723"/>
    </source>
</evidence>
<dbReference type="PANTHER" id="PTHR12389">
    <property type="entry name" value="ZINC FINGER PROTEIN 294"/>
    <property type="match status" value="1"/>
</dbReference>
<dbReference type="GO" id="GO:0061630">
    <property type="term" value="F:ubiquitin protein ligase activity"/>
    <property type="evidence" value="ECO:0007669"/>
    <property type="project" value="UniProtKB-UniRule"/>
</dbReference>
<evidence type="ECO:0000313" key="19">
    <source>
        <dbReference type="Proteomes" id="UP000887226"/>
    </source>
</evidence>
<evidence type="ECO:0000256" key="2">
    <source>
        <dbReference type="ARBA" id="ARBA00004514"/>
    </source>
</evidence>
<reference evidence="18" key="1">
    <citation type="journal article" date="2021" name="IMA Fungus">
        <title>Genomic characterization of three marine fungi, including Emericellopsis atlantica sp. nov. with signatures of a generalist lifestyle and marine biomass degradation.</title>
        <authorList>
            <person name="Hagestad O.C."/>
            <person name="Hou L."/>
            <person name="Andersen J.H."/>
            <person name="Hansen E.H."/>
            <person name="Altermark B."/>
            <person name="Li C."/>
            <person name="Kuhnert E."/>
            <person name="Cox R.J."/>
            <person name="Crous P.W."/>
            <person name="Spatafora J.W."/>
            <person name="Lail K."/>
            <person name="Amirebrahimi M."/>
            <person name="Lipzen A."/>
            <person name="Pangilinan J."/>
            <person name="Andreopoulos W."/>
            <person name="Hayes R.D."/>
            <person name="Ng V."/>
            <person name="Grigoriev I.V."/>
            <person name="Jackson S.A."/>
            <person name="Sutton T.D.S."/>
            <person name="Dobson A.D.W."/>
            <person name="Rama T."/>
        </authorList>
    </citation>
    <scope>NUCLEOTIDE SEQUENCE</scope>
    <source>
        <strain evidence="18">TRa3180A</strain>
    </source>
</reference>
<dbReference type="PROSITE" id="PS50089">
    <property type="entry name" value="ZF_RING_2"/>
    <property type="match status" value="1"/>
</dbReference>
<dbReference type="InterPro" id="IPR039795">
    <property type="entry name" value="LTN1/Rkr1"/>
</dbReference>
<dbReference type="GO" id="GO:1990116">
    <property type="term" value="P:ribosome-associated ubiquitin-dependent protein catabolic process"/>
    <property type="evidence" value="ECO:0007669"/>
    <property type="project" value="UniProtKB-UniRule"/>
</dbReference>
<keyword evidence="12 16" id="KW-0833">Ubl conjugation pathway</keyword>
<evidence type="ECO:0000256" key="16">
    <source>
        <dbReference type="RuleBase" id="RU367090"/>
    </source>
</evidence>